<dbReference type="PROSITE" id="PS50887">
    <property type="entry name" value="GGDEF"/>
    <property type="match status" value="1"/>
</dbReference>
<evidence type="ECO:0000259" key="2">
    <source>
        <dbReference type="PROSITE" id="PS50887"/>
    </source>
</evidence>
<keyword evidence="1" id="KW-0472">Membrane</keyword>
<dbReference type="CDD" id="cd01949">
    <property type="entry name" value="GGDEF"/>
    <property type="match status" value="1"/>
</dbReference>
<keyword evidence="1" id="KW-0812">Transmembrane</keyword>
<gene>
    <name evidence="3" type="ORF">TKV_c20990</name>
</gene>
<dbReference type="GO" id="GO:0043709">
    <property type="term" value="P:cell adhesion involved in single-species biofilm formation"/>
    <property type="evidence" value="ECO:0007669"/>
    <property type="project" value="TreeGrafter"/>
</dbReference>
<dbReference type="Gene3D" id="3.30.70.270">
    <property type="match status" value="1"/>
</dbReference>
<dbReference type="InterPro" id="IPR003018">
    <property type="entry name" value="GAF"/>
</dbReference>
<dbReference type="OrthoDB" id="9783388at2"/>
<dbReference type="SUPFAM" id="SSF55781">
    <property type="entry name" value="GAF domain-like"/>
    <property type="match status" value="1"/>
</dbReference>
<dbReference type="STRING" id="2325.TKV_c20990"/>
<dbReference type="PANTHER" id="PTHR45138">
    <property type="entry name" value="REGULATORY COMPONENTS OF SENSORY TRANSDUCTION SYSTEM"/>
    <property type="match status" value="1"/>
</dbReference>
<dbReference type="HOGENOM" id="CLU_032209_0_0_9"/>
<dbReference type="eggNOG" id="COG3706">
    <property type="taxonomic scope" value="Bacteria"/>
</dbReference>
<protein>
    <submittedName>
        <fullName evidence="3">Diguanylate cyclase</fullName>
    </submittedName>
</protein>
<evidence type="ECO:0000313" key="3">
    <source>
        <dbReference type="EMBL" id="AIS53232.1"/>
    </source>
</evidence>
<feature type="transmembrane region" description="Helical" evidence="1">
    <location>
        <begin position="12"/>
        <end position="29"/>
    </location>
</feature>
<dbReference type="SUPFAM" id="SSF55073">
    <property type="entry name" value="Nucleotide cyclase"/>
    <property type="match status" value="1"/>
</dbReference>
<feature type="transmembrane region" description="Helical" evidence="1">
    <location>
        <begin position="67"/>
        <end position="88"/>
    </location>
</feature>
<dbReference type="GO" id="GO:0052621">
    <property type="term" value="F:diguanylate cyclase activity"/>
    <property type="evidence" value="ECO:0007669"/>
    <property type="project" value="TreeGrafter"/>
</dbReference>
<feature type="domain" description="GGDEF" evidence="2">
    <location>
        <begin position="420"/>
        <end position="554"/>
    </location>
</feature>
<name>A0A097ATT7_THEKI</name>
<dbReference type="InterPro" id="IPR043128">
    <property type="entry name" value="Rev_trsase/Diguanyl_cyclase"/>
</dbReference>
<dbReference type="InterPro" id="IPR050469">
    <property type="entry name" value="Diguanylate_Cyclase"/>
</dbReference>
<dbReference type="Pfam" id="PF01590">
    <property type="entry name" value="GAF"/>
    <property type="match status" value="1"/>
</dbReference>
<dbReference type="EMBL" id="CP009170">
    <property type="protein sequence ID" value="AIS53232.1"/>
    <property type="molecule type" value="Genomic_DNA"/>
</dbReference>
<dbReference type="PANTHER" id="PTHR45138:SF9">
    <property type="entry name" value="DIGUANYLATE CYCLASE DGCM-RELATED"/>
    <property type="match status" value="1"/>
</dbReference>
<evidence type="ECO:0000313" key="4">
    <source>
        <dbReference type="Proteomes" id="UP000029669"/>
    </source>
</evidence>
<dbReference type="FunFam" id="3.30.70.270:FF:000001">
    <property type="entry name" value="Diguanylate cyclase domain protein"/>
    <property type="match status" value="1"/>
</dbReference>
<proteinExistence type="predicted"/>
<reference evidence="4" key="1">
    <citation type="journal article" date="2015" name="Genome Announc.">
        <title>Whole-Genome Sequences of 80 Environmental and Clinical Isolates of Burkholderia pseudomallei.</title>
        <authorList>
            <person name="Johnson S.L."/>
            <person name="Baker A.L."/>
            <person name="Chain P.S."/>
            <person name="Currie B.J."/>
            <person name="Daligault H.E."/>
            <person name="Davenport K.W."/>
            <person name="Davis C.B."/>
            <person name="Inglis T.J."/>
            <person name="Kaestli M."/>
            <person name="Koren S."/>
            <person name="Mayo M."/>
            <person name="Merritt A.J."/>
            <person name="Price E.P."/>
            <person name="Sarovich D.S."/>
            <person name="Warner J."/>
            <person name="Rosovitz M.J."/>
        </authorList>
    </citation>
    <scope>NUCLEOTIDE SEQUENCE [LARGE SCALE GENOMIC DNA]</scope>
    <source>
        <strain evidence="4">DSM 2030</strain>
    </source>
</reference>
<feature type="transmembrane region" description="Helical" evidence="1">
    <location>
        <begin position="100"/>
        <end position="117"/>
    </location>
</feature>
<dbReference type="KEGG" id="tki:TKV_c20990"/>
<dbReference type="SMART" id="SM00267">
    <property type="entry name" value="GGDEF"/>
    <property type="match status" value="1"/>
</dbReference>
<accession>A0A097ATT7</accession>
<dbReference type="InterPro" id="IPR029787">
    <property type="entry name" value="Nucleotide_cyclase"/>
</dbReference>
<dbReference type="NCBIfam" id="TIGR00254">
    <property type="entry name" value="GGDEF"/>
    <property type="match status" value="1"/>
</dbReference>
<dbReference type="GO" id="GO:0005886">
    <property type="term" value="C:plasma membrane"/>
    <property type="evidence" value="ECO:0007669"/>
    <property type="project" value="TreeGrafter"/>
</dbReference>
<dbReference type="InterPro" id="IPR000160">
    <property type="entry name" value="GGDEF_dom"/>
</dbReference>
<dbReference type="Gene3D" id="3.30.450.40">
    <property type="match status" value="1"/>
</dbReference>
<dbReference type="AlphaFoldDB" id="A0A097ATT7"/>
<evidence type="ECO:0000256" key="1">
    <source>
        <dbReference type="SAM" id="Phobius"/>
    </source>
</evidence>
<keyword evidence="4" id="KW-1185">Reference proteome</keyword>
<dbReference type="Pfam" id="PF00990">
    <property type="entry name" value="GGDEF"/>
    <property type="match status" value="1"/>
</dbReference>
<keyword evidence="1" id="KW-1133">Transmembrane helix</keyword>
<feature type="transmembrane region" description="Helical" evidence="1">
    <location>
        <begin position="175"/>
        <end position="193"/>
    </location>
</feature>
<dbReference type="eggNOG" id="COG2203">
    <property type="taxonomic scope" value="Bacteria"/>
</dbReference>
<dbReference type="GO" id="GO:1902201">
    <property type="term" value="P:negative regulation of bacterial-type flagellum-dependent cell motility"/>
    <property type="evidence" value="ECO:0007669"/>
    <property type="project" value="TreeGrafter"/>
</dbReference>
<dbReference type="InterPro" id="IPR029016">
    <property type="entry name" value="GAF-like_dom_sf"/>
</dbReference>
<organism evidence="3 4">
    <name type="scientific">Thermoanaerobacter kivui</name>
    <name type="common">Acetogenium kivui</name>
    <dbReference type="NCBI Taxonomy" id="2325"/>
    <lineage>
        <taxon>Bacteria</taxon>
        <taxon>Bacillati</taxon>
        <taxon>Bacillota</taxon>
        <taxon>Clostridia</taxon>
        <taxon>Thermoanaerobacterales</taxon>
        <taxon>Thermoanaerobacteraceae</taxon>
        <taxon>Thermoanaerobacter</taxon>
    </lineage>
</organism>
<dbReference type="SMART" id="SM00065">
    <property type="entry name" value="GAF"/>
    <property type="match status" value="1"/>
</dbReference>
<sequence>MGKYREQVFNVTLITVGTVLFVGALYCCGVGIDWKIFLILFAFAIILDNLGIMYTDIKLSLSPTIGMATFLIFGTVAAAMLMVSSVMFDTIVIRKKIKNGLLNGAMFSIAYLIPGWFYEFIGGKTGVISFSQVKYILSYVIMSFLLNNFILYYALKAQGKILFKEYWNESVLLELGTYIVMFPAAILLAYIYFKHSLIFFVLSLTPLIFIAYVFRMVRDLIKANKRLNAIYEMVKVINSKLELNQILDAIIEVISQVVSISAAAIYLVDSNGIAILAKSVSSKESKEVFKENYFKDEGIVGKCISLNKTIAIRDLKQDKRFSSEKFLNDYGSVMVAPLRFSGSVIGCLMILHVETNVFDDDSVKIVETIVDQASVAITNAKRYYEVSKKSITDPLTKTYNRRYFNDALTESIMRSDETSEPVSLIMFDLDNFKLINDTSGHLIGDEVLKEVALRIKNNVRSDDIVARFGGEEFAVILPKLTAEQAYMIAERIRNEVSSKPIKTSKGDIYVTISGGVADYPEKADSAEKLISHADRALYAGGKSKGRNRIAIYEV</sequence>
<feature type="transmembrane region" description="Helical" evidence="1">
    <location>
        <begin position="137"/>
        <end position="155"/>
    </location>
</feature>
<dbReference type="RefSeq" id="WP_049685850.1">
    <property type="nucleotide sequence ID" value="NZ_CP009170.1"/>
</dbReference>
<dbReference type="Proteomes" id="UP000029669">
    <property type="component" value="Chromosome"/>
</dbReference>
<feature type="transmembrane region" description="Helical" evidence="1">
    <location>
        <begin position="36"/>
        <end position="55"/>
    </location>
</feature>
<feature type="transmembrane region" description="Helical" evidence="1">
    <location>
        <begin position="199"/>
        <end position="217"/>
    </location>
</feature>